<organism evidence="3 4">
    <name type="scientific">Mesorhizobium marinum</name>
    <dbReference type="NCBI Taxonomy" id="3228790"/>
    <lineage>
        <taxon>Bacteria</taxon>
        <taxon>Pseudomonadati</taxon>
        <taxon>Pseudomonadota</taxon>
        <taxon>Alphaproteobacteria</taxon>
        <taxon>Hyphomicrobiales</taxon>
        <taxon>Phyllobacteriaceae</taxon>
        <taxon>Mesorhizobium</taxon>
    </lineage>
</organism>
<dbReference type="SUPFAM" id="SSF143011">
    <property type="entry name" value="RelE-like"/>
    <property type="match status" value="1"/>
</dbReference>
<reference evidence="3 4" key="1">
    <citation type="submission" date="2024-06" db="EMBL/GenBank/DDBJ databases">
        <authorList>
            <person name="Tuo L."/>
        </authorList>
    </citation>
    <scope>NUCLEOTIDE SEQUENCE [LARGE SCALE GENOMIC DNA]</scope>
    <source>
        <strain evidence="3 4">ZMM04-5</strain>
    </source>
</reference>
<keyword evidence="2" id="KW-1277">Toxin-antitoxin system</keyword>
<dbReference type="PANTHER" id="PTHR35601">
    <property type="entry name" value="TOXIN RELE"/>
    <property type="match status" value="1"/>
</dbReference>
<sequence>MAWTIEYSETARKNIRKLDHQTRGRIKALLEKRVALLDNPRDAGKALRGPLSTFWVYRAGDYRIICDIQDDRLVILIVTTGHRSAIYS</sequence>
<dbReference type="NCBIfam" id="TIGR02385">
    <property type="entry name" value="RelE_StbE"/>
    <property type="match status" value="1"/>
</dbReference>
<evidence type="ECO:0000313" key="4">
    <source>
        <dbReference type="Proteomes" id="UP001556196"/>
    </source>
</evidence>
<evidence type="ECO:0000313" key="3">
    <source>
        <dbReference type="EMBL" id="MEW9806993.1"/>
    </source>
</evidence>
<dbReference type="InterPro" id="IPR035093">
    <property type="entry name" value="RelE/ParE_toxin_dom_sf"/>
</dbReference>
<keyword evidence="4" id="KW-1185">Reference proteome</keyword>
<comment type="similarity">
    <text evidence="1">Belongs to the RelE toxin family.</text>
</comment>
<protein>
    <submittedName>
        <fullName evidence="3">Type II toxin-antitoxin system RelE/ParE family toxin</fullName>
    </submittedName>
</protein>
<proteinExistence type="inferred from homology"/>
<gene>
    <name evidence="3" type="ORF">ABUE31_13460</name>
</gene>
<dbReference type="Gene3D" id="3.30.2310.20">
    <property type="entry name" value="RelE-like"/>
    <property type="match status" value="1"/>
</dbReference>
<name>A0ABV3R1B9_9HYPH</name>
<dbReference type="PANTHER" id="PTHR35601:SF1">
    <property type="entry name" value="TOXIN RELE"/>
    <property type="match status" value="1"/>
</dbReference>
<dbReference type="Pfam" id="PF05016">
    <property type="entry name" value="ParE_toxin"/>
    <property type="match status" value="1"/>
</dbReference>
<evidence type="ECO:0000256" key="2">
    <source>
        <dbReference type="ARBA" id="ARBA00022649"/>
    </source>
</evidence>
<dbReference type="EMBL" id="JBFOCI010000003">
    <property type="protein sequence ID" value="MEW9806993.1"/>
    <property type="molecule type" value="Genomic_DNA"/>
</dbReference>
<dbReference type="RefSeq" id="WP_367724116.1">
    <property type="nucleotide sequence ID" value="NZ_JBFOCH010000003.1"/>
</dbReference>
<dbReference type="InterPro" id="IPR007712">
    <property type="entry name" value="RelE/ParE_toxin"/>
</dbReference>
<evidence type="ECO:0000256" key="1">
    <source>
        <dbReference type="ARBA" id="ARBA00006226"/>
    </source>
</evidence>
<dbReference type="Proteomes" id="UP001556196">
    <property type="component" value="Unassembled WGS sequence"/>
</dbReference>
<accession>A0ABV3R1B9</accession>
<comment type="caution">
    <text evidence="3">The sequence shown here is derived from an EMBL/GenBank/DDBJ whole genome shotgun (WGS) entry which is preliminary data.</text>
</comment>